<feature type="coiled-coil region" evidence="1">
    <location>
        <begin position="508"/>
        <end position="542"/>
    </location>
</feature>
<dbReference type="OrthoDB" id="3197614at2759"/>
<evidence type="ECO:0000256" key="1">
    <source>
        <dbReference type="SAM" id="Coils"/>
    </source>
</evidence>
<feature type="region of interest" description="Disordered" evidence="2">
    <location>
        <begin position="92"/>
        <end position="242"/>
    </location>
</feature>
<feature type="compositionally biased region" description="Polar residues" evidence="2">
    <location>
        <begin position="482"/>
        <end position="499"/>
    </location>
</feature>
<reference evidence="3" key="1">
    <citation type="submission" date="2020-02" db="EMBL/GenBank/DDBJ databases">
        <authorList>
            <person name="Palmer J.M."/>
        </authorList>
    </citation>
    <scope>NUCLEOTIDE SEQUENCE</scope>
    <source>
        <strain evidence="3">EPUS1.4</strain>
        <tissue evidence="3">Thallus</tissue>
    </source>
</reference>
<proteinExistence type="predicted"/>
<sequence length="578" mass="62374">MGVYICNIACRSLAGANSPITLAHTHARNAVLETRRSNPVAASEEHDLAAAEFAHAAQNTHDAEALRTLSLLEEHHKKLGQILKFRHEHPQAAEKLESHDNADEGKSKQKGSEEAAEDTSKHVTGLDALQQPPRLARGTRATARDLSSSIASNLASARGIPGGHRRGMPASPTISAQHVPGKFAKDQAKAKGVQETSRASKLQSDFFNSNDRSPDGKPSWAPPNHVTNEEPAKTASPAAESVASMNDAPFQQFYHTLESLMSKLSAPLAFASLPLTANAKPTAPPDNSAVSKKPSPPAMEKDLDYSQMISRAALRAVQDGPPSSANPAESFYVVPTTGGTISYAGIMTRADRTAASLRHTRHLSNLSEDNMEDFVDAKETLPPATTTKDPQSPDLRKPNPSSFQPHKNNHPAPSPTNQPHLLEELTLTNTYLKQTIDKLSKRLHIFEASAQSSSAALAYSIRSLTTNNNINNSNENQTTSSPLGTPENSGGKASSTQPNTDDKAAKRIAELEEILRKSDRELARRDKENVKLTENLRRYREKWESLKKGAKARREGVSSNGNANANANGKGEDAMGIE</sequence>
<keyword evidence="4" id="KW-1185">Reference proteome</keyword>
<evidence type="ECO:0000313" key="3">
    <source>
        <dbReference type="EMBL" id="KAF7507207.1"/>
    </source>
</evidence>
<feature type="compositionally biased region" description="Basic and acidic residues" evidence="2">
    <location>
        <begin position="545"/>
        <end position="556"/>
    </location>
</feature>
<feature type="region of interest" description="Disordered" evidence="2">
    <location>
        <begin position="381"/>
        <end position="419"/>
    </location>
</feature>
<dbReference type="EMBL" id="JAACFV010000073">
    <property type="protein sequence ID" value="KAF7507207.1"/>
    <property type="molecule type" value="Genomic_DNA"/>
</dbReference>
<name>A0A8H7E2Q0_9EURO</name>
<dbReference type="PANTHER" id="PTHR40130:SF1">
    <property type="entry name" value="SPINDLE POLE BODY-ASSOCIATED PROTEIN CUT12 DOMAIN-CONTAINING PROTEIN"/>
    <property type="match status" value="1"/>
</dbReference>
<dbReference type="AlphaFoldDB" id="A0A8H7E2Q0"/>
<feature type="compositionally biased region" description="Polar residues" evidence="2">
    <location>
        <begin position="194"/>
        <end position="211"/>
    </location>
</feature>
<evidence type="ECO:0000256" key="2">
    <source>
        <dbReference type="SAM" id="MobiDB-lite"/>
    </source>
</evidence>
<protein>
    <submittedName>
        <fullName evidence="3">Uncharacterized protein</fullName>
    </submittedName>
</protein>
<gene>
    <name evidence="3" type="ORF">GJ744_010889</name>
</gene>
<keyword evidence="1" id="KW-0175">Coiled coil</keyword>
<evidence type="ECO:0000313" key="4">
    <source>
        <dbReference type="Proteomes" id="UP000606974"/>
    </source>
</evidence>
<dbReference type="PANTHER" id="PTHR40130">
    <property type="entry name" value="EXPRESSED PROTEIN"/>
    <property type="match status" value="1"/>
</dbReference>
<feature type="compositionally biased region" description="Low complexity" evidence="2">
    <location>
        <begin position="560"/>
        <end position="569"/>
    </location>
</feature>
<feature type="compositionally biased region" description="Low complexity" evidence="2">
    <location>
        <begin position="146"/>
        <end position="157"/>
    </location>
</feature>
<feature type="region of interest" description="Disordered" evidence="2">
    <location>
        <begin position="545"/>
        <end position="578"/>
    </location>
</feature>
<organism evidence="3 4">
    <name type="scientific">Endocarpon pusillum</name>
    <dbReference type="NCBI Taxonomy" id="364733"/>
    <lineage>
        <taxon>Eukaryota</taxon>
        <taxon>Fungi</taxon>
        <taxon>Dikarya</taxon>
        <taxon>Ascomycota</taxon>
        <taxon>Pezizomycotina</taxon>
        <taxon>Eurotiomycetes</taxon>
        <taxon>Chaetothyriomycetidae</taxon>
        <taxon>Verrucariales</taxon>
        <taxon>Verrucariaceae</taxon>
        <taxon>Endocarpon</taxon>
    </lineage>
</organism>
<comment type="caution">
    <text evidence="3">The sequence shown here is derived from an EMBL/GenBank/DDBJ whole genome shotgun (WGS) entry which is preliminary data.</text>
</comment>
<feature type="compositionally biased region" description="Basic and acidic residues" evidence="2">
    <location>
        <begin position="92"/>
        <end position="121"/>
    </location>
</feature>
<feature type="region of interest" description="Disordered" evidence="2">
    <location>
        <begin position="280"/>
        <end position="300"/>
    </location>
</feature>
<accession>A0A8H7E2Q0</accession>
<feature type="region of interest" description="Disordered" evidence="2">
    <location>
        <begin position="466"/>
        <end position="503"/>
    </location>
</feature>
<dbReference type="SUPFAM" id="SSF140361">
    <property type="entry name" value="MIT domain-like"/>
    <property type="match status" value="1"/>
</dbReference>
<feature type="compositionally biased region" description="Low complexity" evidence="2">
    <location>
        <begin position="466"/>
        <end position="481"/>
    </location>
</feature>
<dbReference type="Gene3D" id="1.20.58.80">
    <property type="entry name" value="Phosphotransferase system, lactose/cellobiose-type IIA subunit"/>
    <property type="match status" value="1"/>
</dbReference>
<dbReference type="Proteomes" id="UP000606974">
    <property type="component" value="Unassembled WGS sequence"/>
</dbReference>